<protein>
    <submittedName>
        <fullName evidence="1">Uncharacterized protein</fullName>
    </submittedName>
</protein>
<dbReference type="EMBL" id="CP017708">
    <property type="protein sequence ID" value="AOY82396.1"/>
    <property type="molecule type" value="Genomic_DNA"/>
</dbReference>
<name>A0A1D9G461_MOOP1</name>
<dbReference type="AlphaFoldDB" id="A0A1D9G461"/>
<evidence type="ECO:0000313" key="1">
    <source>
        <dbReference type="EMBL" id="AOY82396.1"/>
    </source>
</evidence>
<organism evidence="1 2">
    <name type="scientific">Moorena producens (strain JHB)</name>
    <dbReference type="NCBI Taxonomy" id="1454205"/>
    <lineage>
        <taxon>Bacteria</taxon>
        <taxon>Bacillati</taxon>
        <taxon>Cyanobacteriota</taxon>
        <taxon>Cyanophyceae</taxon>
        <taxon>Coleofasciculales</taxon>
        <taxon>Coleofasciculaceae</taxon>
        <taxon>Moorena</taxon>
    </lineage>
</organism>
<proteinExistence type="predicted"/>
<gene>
    <name evidence="1" type="ORF">BJP36_23290</name>
</gene>
<sequence length="80" mass="9309">MGLYILDTPRQLTPASYPVGGIKSAMTYQGFDLSLDLCFATVFTRSVFWRRNLIVVEPYYKRFKPFLLNRFPHKGSTTLR</sequence>
<evidence type="ECO:0000313" key="2">
    <source>
        <dbReference type="Proteomes" id="UP000176944"/>
    </source>
</evidence>
<dbReference type="Proteomes" id="UP000176944">
    <property type="component" value="Chromosome"/>
</dbReference>
<accession>A0A1D9G461</accession>
<reference evidence="2" key="1">
    <citation type="submission" date="2016-10" db="EMBL/GenBank/DDBJ databases">
        <title>Comparative genomics uncovers the prolific and rare metabolic potential of the cyanobacterial genus Moorea.</title>
        <authorList>
            <person name="Leao T."/>
            <person name="Castelao G."/>
            <person name="Korobeynikov A."/>
            <person name="Monroe E.A."/>
            <person name="Podell S."/>
            <person name="Glukhov E."/>
            <person name="Allen E."/>
            <person name="Gerwick W.H."/>
            <person name="Gerwick L."/>
        </authorList>
    </citation>
    <scope>NUCLEOTIDE SEQUENCE [LARGE SCALE GENOMIC DNA]</scope>
    <source>
        <strain evidence="2">JHB</strain>
    </source>
</reference>